<evidence type="ECO:0000313" key="4">
    <source>
        <dbReference type="EMBL" id="SCE78421.1"/>
    </source>
</evidence>
<reference evidence="5" key="1">
    <citation type="submission" date="2016-06" db="EMBL/GenBank/DDBJ databases">
        <authorList>
            <person name="Varghese N."/>
        </authorList>
    </citation>
    <scope>NUCLEOTIDE SEQUENCE [LARGE SCALE GENOMIC DNA]</scope>
    <source>
        <strain evidence="5">DSM 45555</strain>
    </source>
</reference>
<dbReference type="AlphaFoldDB" id="A0A1C4V3J7"/>
<dbReference type="InterPro" id="IPR021416">
    <property type="entry name" value="DUF3048_N"/>
</dbReference>
<protein>
    <recommendedName>
        <fullName evidence="6">DUF3048 domain-containing protein</fullName>
    </recommendedName>
</protein>
<evidence type="ECO:0000256" key="1">
    <source>
        <dbReference type="SAM" id="MobiDB-lite"/>
    </source>
</evidence>
<feature type="region of interest" description="Disordered" evidence="1">
    <location>
        <begin position="22"/>
        <end position="65"/>
    </location>
</feature>
<dbReference type="Gene3D" id="3.50.90.10">
    <property type="entry name" value="YerB-like"/>
    <property type="match status" value="1"/>
</dbReference>
<dbReference type="SUPFAM" id="SSF159774">
    <property type="entry name" value="YerB-like"/>
    <property type="match status" value="1"/>
</dbReference>
<dbReference type="Proteomes" id="UP000198551">
    <property type="component" value="Unassembled WGS sequence"/>
</dbReference>
<dbReference type="Pfam" id="PF17479">
    <property type="entry name" value="DUF3048_C"/>
    <property type="match status" value="1"/>
</dbReference>
<dbReference type="PROSITE" id="PS51257">
    <property type="entry name" value="PROKAR_LIPOPROTEIN"/>
    <property type="match status" value="1"/>
</dbReference>
<evidence type="ECO:0000259" key="3">
    <source>
        <dbReference type="Pfam" id="PF17479"/>
    </source>
</evidence>
<dbReference type="Pfam" id="PF11258">
    <property type="entry name" value="DUF3048"/>
    <property type="match status" value="1"/>
</dbReference>
<sequence>MNRRQMLRAAIAPAVVLGVGTGCSEPEPEPGNIKVVDPGDATASPSAASASPTLPTGPLTGAPVSTPAAATRQAVAVPLRVSLATTPAGLDAADLVYAEFAESDTLHLTAVFHSRDATKIGPVTEIRPVDIRSLAVLRPFVGYDGGPTGFLTQFENSDLGGVTPDDDSKVFSGDYTSTAALLKAAPKGGQPPTPPLDHADEGDALAVRDLVPAAELTVTVSGGPPMVWRYDQTKSVWVGKVGKVTVTATSVIVLTMEYRTLDVRNPSPRSLPSANVFGEGAALAVSGPNSAKGRWRKPGLGMICTIADNGGDLLRPQPGNAWVIYAPTTAKVSVK</sequence>
<dbReference type="InterPro" id="IPR035328">
    <property type="entry name" value="DUF3048_C"/>
</dbReference>
<dbReference type="EMBL" id="FMCV01000002">
    <property type="protein sequence ID" value="SCE78421.1"/>
    <property type="molecule type" value="Genomic_DNA"/>
</dbReference>
<organism evidence="4 5">
    <name type="scientific">Micromonospora marina</name>
    <dbReference type="NCBI Taxonomy" id="307120"/>
    <lineage>
        <taxon>Bacteria</taxon>
        <taxon>Bacillati</taxon>
        <taxon>Actinomycetota</taxon>
        <taxon>Actinomycetes</taxon>
        <taxon>Micromonosporales</taxon>
        <taxon>Micromonosporaceae</taxon>
        <taxon>Micromonospora</taxon>
    </lineage>
</organism>
<feature type="domain" description="DUF3048" evidence="3">
    <location>
        <begin position="228"/>
        <end position="323"/>
    </location>
</feature>
<dbReference type="RefSeq" id="WP_091041962.1">
    <property type="nucleotide sequence ID" value="NZ_FMCV01000002.1"/>
</dbReference>
<gene>
    <name evidence="4" type="ORF">GA0070215_102363</name>
</gene>
<evidence type="ECO:0008006" key="6">
    <source>
        <dbReference type="Google" id="ProtNLM"/>
    </source>
</evidence>
<proteinExistence type="predicted"/>
<dbReference type="InterPro" id="IPR023158">
    <property type="entry name" value="YerB-like_sf"/>
</dbReference>
<name>A0A1C4V3J7_9ACTN</name>
<evidence type="ECO:0000259" key="2">
    <source>
        <dbReference type="Pfam" id="PF11258"/>
    </source>
</evidence>
<keyword evidence="5" id="KW-1185">Reference proteome</keyword>
<feature type="compositionally biased region" description="Low complexity" evidence="1">
    <location>
        <begin position="41"/>
        <end position="63"/>
    </location>
</feature>
<evidence type="ECO:0000313" key="5">
    <source>
        <dbReference type="Proteomes" id="UP000198551"/>
    </source>
</evidence>
<feature type="domain" description="DUF3048" evidence="2">
    <location>
        <begin position="59"/>
        <end position="163"/>
    </location>
</feature>
<accession>A0A1C4V3J7</accession>